<accession>A8N0N9</accession>
<dbReference type="OrthoDB" id="47375at2759"/>
<reference evidence="4 5" key="1">
    <citation type="journal article" date="2010" name="Proc. Natl. Acad. Sci. U.S.A.">
        <title>Insights into evolution of multicellular fungi from the assembled chromosomes of the mushroom Coprinopsis cinerea (Coprinus cinereus).</title>
        <authorList>
            <person name="Stajich J.E."/>
            <person name="Wilke S.K."/>
            <person name="Ahren D."/>
            <person name="Au C.H."/>
            <person name="Birren B.W."/>
            <person name="Borodovsky M."/>
            <person name="Burns C."/>
            <person name="Canback B."/>
            <person name="Casselton L.A."/>
            <person name="Cheng C.K."/>
            <person name="Deng J."/>
            <person name="Dietrich F.S."/>
            <person name="Fargo D.C."/>
            <person name="Farman M.L."/>
            <person name="Gathman A.C."/>
            <person name="Goldberg J."/>
            <person name="Guigo R."/>
            <person name="Hoegger P.J."/>
            <person name="Hooker J.B."/>
            <person name="Huggins A."/>
            <person name="James T.Y."/>
            <person name="Kamada T."/>
            <person name="Kilaru S."/>
            <person name="Kodira C."/>
            <person name="Kues U."/>
            <person name="Kupfer D."/>
            <person name="Kwan H.S."/>
            <person name="Lomsadze A."/>
            <person name="Li W."/>
            <person name="Lilly W.W."/>
            <person name="Ma L.J."/>
            <person name="Mackey A.J."/>
            <person name="Manning G."/>
            <person name="Martin F."/>
            <person name="Muraguchi H."/>
            <person name="Natvig D.O."/>
            <person name="Palmerini H."/>
            <person name="Ramesh M.A."/>
            <person name="Rehmeyer C.J."/>
            <person name="Roe B.A."/>
            <person name="Shenoy N."/>
            <person name="Stanke M."/>
            <person name="Ter-Hovhannisyan V."/>
            <person name="Tunlid A."/>
            <person name="Velagapudi R."/>
            <person name="Vision T.J."/>
            <person name="Zeng Q."/>
            <person name="Zolan M.E."/>
            <person name="Pukkila P.J."/>
        </authorList>
    </citation>
    <scope>NUCLEOTIDE SEQUENCE [LARGE SCALE GENOMIC DNA]</scope>
    <source>
        <strain evidence="5">Okayama-7 / 130 / ATCC MYA-4618 / FGSC 9003</strain>
    </source>
</reference>
<dbReference type="GeneID" id="6004793"/>
<evidence type="ECO:0000259" key="3">
    <source>
        <dbReference type="Pfam" id="PF01755"/>
    </source>
</evidence>
<feature type="region of interest" description="Disordered" evidence="1">
    <location>
        <begin position="91"/>
        <end position="110"/>
    </location>
</feature>
<dbReference type="RefSeq" id="XP_001828371.1">
    <property type="nucleotide sequence ID" value="XM_001828319.1"/>
</dbReference>
<dbReference type="Proteomes" id="UP000001861">
    <property type="component" value="Unassembled WGS sequence"/>
</dbReference>
<dbReference type="InterPro" id="IPR002654">
    <property type="entry name" value="Glyco_trans_25"/>
</dbReference>
<protein>
    <recommendedName>
        <fullName evidence="3">Glycosyl transferase family 25 domain-containing protein</fullName>
    </recommendedName>
</protein>
<keyword evidence="2" id="KW-0812">Transmembrane</keyword>
<evidence type="ECO:0000256" key="1">
    <source>
        <dbReference type="SAM" id="MobiDB-lite"/>
    </source>
</evidence>
<dbReference type="VEuPathDB" id="FungiDB:CC1G_04342"/>
<comment type="caution">
    <text evidence="4">The sequence shown here is derived from an EMBL/GenBank/DDBJ whole genome shotgun (WGS) entry which is preliminary data.</text>
</comment>
<organism evidence="4 5">
    <name type="scientific">Coprinopsis cinerea (strain Okayama-7 / 130 / ATCC MYA-4618 / FGSC 9003)</name>
    <name type="common">Inky cap fungus</name>
    <name type="synonym">Hormographiella aspergillata</name>
    <dbReference type="NCBI Taxonomy" id="240176"/>
    <lineage>
        <taxon>Eukaryota</taxon>
        <taxon>Fungi</taxon>
        <taxon>Dikarya</taxon>
        <taxon>Basidiomycota</taxon>
        <taxon>Agaricomycotina</taxon>
        <taxon>Agaricomycetes</taxon>
        <taxon>Agaricomycetidae</taxon>
        <taxon>Agaricales</taxon>
        <taxon>Agaricineae</taxon>
        <taxon>Psathyrellaceae</taxon>
        <taxon>Coprinopsis</taxon>
    </lineage>
</organism>
<dbReference type="EMBL" id="AACS02000001">
    <property type="protein sequence ID" value="EAU93363.1"/>
    <property type="molecule type" value="Genomic_DNA"/>
</dbReference>
<evidence type="ECO:0000313" key="5">
    <source>
        <dbReference type="Proteomes" id="UP000001861"/>
    </source>
</evidence>
<dbReference type="KEGG" id="cci:CC1G_04342"/>
<dbReference type="Pfam" id="PF01755">
    <property type="entry name" value="Glyco_transf_25"/>
    <property type="match status" value="1"/>
</dbReference>
<dbReference type="STRING" id="240176.A8N0N9"/>
<dbReference type="eggNOG" id="ENOG502SHPA">
    <property type="taxonomic scope" value="Eukaryota"/>
</dbReference>
<name>A8N0N9_COPC7</name>
<keyword evidence="2" id="KW-1133">Transmembrane helix</keyword>
<dbReference type="InParanoid" id="A8N0N9"/>
<feature type="domain" description="Glycosyl transferase family 25" evidence="3">
    <location>
        <begin position="449"/>
        <end position="578"/>
    </location>
</feature>
<keyword evidence="2" id="KW-0472">Membrane</keyword>
<dbReference type="AlphaFoldDB" id="A8N0N9"/>
<evidence type="ECO:0000256" key="2">
    <source>
        <dbReference type="SAM" id="Phobius"/>
    </source>
</evidence>
<evidence type="ECO:0000313" key="4">
    <source>
        <dbReference type="EMBL" id="EAU93363.1"/>
    </source>
</evidence>
<feature type="transmembrane region" description="Helical" evidence="2">
    <location>
        <begin position="243"/>
        <end position="262"/>
    </location>
</feature>
<sequence length="643" mass="72540">MSTEAADMDEIPPLPQDLSDKLDVLVEVVELLGLDSIDFASYSPVLSRLVDQSISLSLTQERLRATEQELREHLGYLRHHNGLLEHWRKTLQEPGSSTSEESSEDLERRRESLLRSAREYHKELEALIAQSHPPKVTITALLQQQEKNRKLARDIKDKKAKIRTFQGLPPLGLLEESEIERKSMSPIPVACELTDPAVSALHPSRRCYPLAAMSAAFQTRIDQELEPLFAPRQTSRYSRNAQLFSLFFLVLVYAALFSTFIIDTTRLLSIISLPSLIQTNVSTPSPARTNSTRALGVANKIYVISLPSRKDRRADMEVLRNKLGLDWTYIKATASNEPIVSSILDWVRIVREGPPTVVTSEDEVTESTPGDMQQRIAFRWPSDIDALARSSLPLDLWDSGVWPEPSNHAARPALDRPDVPLPCATKIFSFPSAARLNGSWDINHLPEHMVLTPSRIACWHSHTKLIHSIANGKSSASEVSIVLEDDVDMEQDIQEQLLHLWKFLPPDWDIVFLGHCWSNEKLHPAISIPTGYKKSILRLLSRSRSLFWSSLHPSNGPKCTHAYALSYRGARRLLLHLRYPPFAYSRAIDQAISWLITSGRLKSYSVVPSLVVQRKIQTSDIGSGTGSKWRDVLTHGFFDDETQ</sequence>
<gene>
    <name evidence="4" type="ORF">CC1G_04342</name>
</gene>
<proteinExistence type="predicted"/>
<keyword evidence="5" id="KW-1185">Reference proteome</keyword>